<dbReference type="PANTHER" id="PTHR15141">
    <property type="entry name" value="TRANSCRIPTION ELONGATION FACTOR B POLYPEPTIDE 3"/>
    <property type="match status" value="1"/>
</dbReference>
<keyword evidence="1" id="KW-0175">Coiled coil</keyword>
<feature type="compositionally biased region" description="Polar residues" evidence="2">
    <location>
        <begin position="1"/>
        <end position="17"/>
    </location>
</feature>
<feature type="compositionally biased region" description="Basic and acidic residues" evidence="2">
    <location>
        <begin position="377"/>
        <end position="453"/>
    </location>
</feature>
<feature type="compositionally biased region" description="Low complexity" evidence="2">
    <location>
        <begin position="78"/>
        <end position="90"/>
    </location>
</feature>
<dbReference type="InterPro" id="IPR010684">
    <property type="entry name" value="RNA_pol_II_trans_fac_SIII_A"/>
</dbReference>
<dbReference type="GO" id="GO:0006368">
    <property type="term" value="P:transcription elongation by RNA polymerase II"/>
    <property type="evidence" value="ECO:0007669"/>
    <property type="project" value="InterPro"/>
</dbReference>
<name>U4LQL3_PYROM</name>
<keyword evidence="4" id="KW-1185">Reference proteome</keyword>
<dbReference type="Proteomes" id="UP000018144">
    <property type="component" value="Unassembled WGS sequence"/>
</dbReference>
<feature type="region of interest" description="Disordered" evidence="2">
    <location>
        <begin position="1"/>
        <end position="95"/>
    </location>
</feature>
<dbReference type="AlphaFoldDB" id="U4LQL3"/>
<dbReference type="Pfam" id="PF06881">
    <property type="entry name" value="Elongin_A"/>
    <property type="match status" value="1"/>
</dbReference>
<dbReference type="OrthoDB" id="21513at2759"/>
<sequence length="554" mass="64376">MTGTADQQISDASTGNTKPVRRLKLADCINNPSFNRAKAPKHIPNSSDSTSASSPTTPPTPASASSDLIALRTPRKNSPGASESSPVSSPQKLVFPTGPARAAIRELKELQEQAERDEAKFTAWQREQISVQITCWEQFMMLSNEKAPKDLRELAERVLIKHKTEIESVGDISYQVVRAVLKTIDSAPQLKIIEKNSPHICAEDQELWRKLITKDFGIGAMSKYEIEDNNRWSALYDKHREEQSREHDRVADTMKKVMEATEAQKKTMTTKLDKTLVMPVKRTRGTNEGWGAGNNWDAKVGMKTKDIIKKSKIEADQVALRNKSANKKPIARTQINSSMAEALRMRHQNRVELTTNTSKKRTRTEDAPAPTPAKRTRTTELDSRNQLKTANKEDRRQDNHHETRHRDNRPQQDRPQQDRQRNPKTNARVEARRQRMHSEERDERDERRHERSRSGSWEDQIWAERREPPRHEQPTGSGSMARFLTPPERNGRNDRSNERRQDDRRQPLERNGRNDNRNERRQDDRRQDSRRNDNERRQDQHRRNDNRQHPYRRN</sequence>
<dbReference type="eggNOG" id="ENOG502SF7P">
    <property type="taxonomic scope" value="Eukaryota"/>
</dbReference>
<organism evidence="3 4">
    <name type="scientific">Pyronema omphalodes (strain CBS 100304)</name>
    <name type="common">Pyronema confluens</name>
    <dbReference type="NCBI Taxonomy" id="1076935"/>
    <lineage>
        <taxon>Eukaryota</taxon>
        <taxon>Fungi</taxon>
        <taxon>Dikarya</taxon>
        <taxon>Ascomycota</taxon>
        <taxon>Pezizomycotina</taxon>
        <taxon>Pezizomycetes</taxon>
        <taxon>Pezizales</taxon>
        <taxon>Pyronemataceae</taxon>
        <taxon>Pyronema</taxon>
    </lineage>
</organism>
<dbReference type="STRING" id="1076935.U4LQL3"/>
<feature type="coiled-coil region" evidence="1">
    <location>
        <begin position="100"/>
        <end position="127"/>
    </location>
</feature>
<evidence type="ECO:0000313" key="4">
    <source>
        <dbReference type="Proteomes" id="UP000018144"/>
    </source>
</evidence>
<feature type="region of interest" description="Disordered" evidence="2">
    <location>
        <begin position="346"/>
        <end position="554"/>
    </location>
</feature>
<evidence type="ECO:0000256" key="1">
    <source>
        <dbReference type="SAM" id="Coils"/>
    </source>
</evidence>
<gene>
    <name evidence="3" type="ORF">PCON_11097</name>
</gene>
<dbReference type="Gene3D" id="6.10.250.3180">
    <property type="match status" value="1"/>
</dbReference>
<feature type="compositionally biased region" description="Low complexity" evidence="2">
    <location>
        <begin position="46"/>
        <end position="55"/>
    </location>
</feature>
<accession>U4LQL3</accession>
<dbReference type="EMBL" id="HF935622">
    <property type="protein sequence ID" value="CCX31630.1"/>
    <property type="molecule type" value="Genomic_DNA"/>
</dbReference>
<proteinExistence type="predicted"/>
<feature type="compositionally biased region" description="Basic and acidic residues" evidence="2">
    <location>
        <begin position="489"/>
        <end position="548"/>
    </location>
</feature>
<dbReference type="GO" id="GO:0070449">
    <property type="term" value="C:elongin complex"/>
    <property type="evidence" value="ECO:0007669"/>
    <property type="project" value="InterPro"/>
</dbReference>
<feature type="compositionally biased region" description="Basic and acidic residues" evidence="2">
    <location>
        <begin position="462"/>
        <end position="473"/>
    </location>
</feature>
<reference evidence="3 4" key="1">
    <citation type="journal article" date="2013" name="PLoS Genet.">
        <title>The genome and development-dependent transcriptomes of Pyronema confluens: a window into fungal evolution.</title>
        <authorList>
            <person name="Traeger S."/>
            <person name="Altegoer F."/>
            <person name="Freitag M."/>
            <person name="Gabaldon T."/>
            <person name="Kempken F."/>
            <person name="Kumar A."/>
            <person name="Marcet-Houben M."/>
            <person name="Poggeler S."/>
            <person name="Stajich J.E."/>
            <person name="Nowrousian M."/>
        </authorList>
    </citation>
    <scope>NUCLEOTIDE SEQUENCE [LARGE SCALE GENOMIC DNA]</scope>
    <source>
        <strain evidence="4">CBS 100304</strain>
        <tissue evidence="3">Vegetative mycelium</tissue>
    </source>
</reference>
<evidence type="ECO:0000256" key="2">
    <source>
        <dbReference type="SAM" id="MobiDB-lite"/>
    </source>
</evidence>
<protein>
    <submittedName>
        <fullName evidence="3">Similar to Elongin-A acc. no. Q75E67</fullName>
    </submittedName>
</protein>
<dbReference type="PANTHER" id="PTHR15141:SF76">
    <property type="entry name" value="TRANSCRIPTION ELONGATION FACTOR B POLYPEPTIDE 3"/>
    <property type="match status" value="1"/>
</dbReference>
<evidence type="ECO:0000313" key="3">
    <source>
        <dbReference type="EMBL" id="CCX31630.1"/>
    </source>
</evidence>
<dbReference type="InterPro" id="IPR051870">
    <property type="entry name" value="Elongin-A_domain"/>
</dbReference>